<dbReference type="EMBL" id="AFBI03000023">
    <property type="protein sequence ID" value="EJW04133.1"/>
    <property type="molecule type" value="Genomic_DNA"/>
</dbReference>
<organism evidence="1 2">
    <name type="scientific">Edhazardia aedis (strain USNM 41457)</name>
    <name type="common">Microsporidian parasite</name>
    <dbReference type="NCBI Taxonomy" id="1003232"/>
    <lineage>
        <taxon>Eukaryota</taxon>
        <taxon>Fungi</taxon>
        <taxon>Fungi incertae sedis</taxon>
        <taxon>Microsporidia</taxon>
        <taxon>Edhazardia</taxon>
    </lineage>
</organism>
<dbReference type="InParanoid" id="J8ZWU3"/>
<reference evidence="1 2" key="1">
    <citation type="submission" date="2011-08" db="EMBL/GenBank/DDBJ databases">
        <authorList>
            <person name="Liu Z.J."/>
            <person name="Shi F.L."/>
            <person name="Lu J.Q."/>
            <person name="Li M."/>
            <person name="Wang Z.L."/>
        </authorList>
    </citation>
    <scope>NUCLEOTIDE SEQUENCE [LARGE SCALE GENOMIC DNA]</scope>
    <source>
        <strain evidence="1 2">USNM 41457</strain>
    </source>
</reference>
<comment type="caution">
    <text evidence="1">The sequence shown here is derived from an EMBL/GenBank/DDBJ whole genome shotgun (WGS) entry which is preliminary data.</text>
</comment>
<evidence type="ECO:0000313" key="2">
    <source>
        <dbReference type="Proteomes" id="UP000003163"/>
    </source>
</evidence>
<sequence>MIFFLFYISFQFYNRIIGCSESNTDVIAQESIEKKEEIGKDKKTNSLNETNQIPTILESQLKSQFSNSRKKIWEQISKELQEIIERSHQKSSISLNSRTEDSEDMYSKIFLLIEQLIKILAELQLHSEEKLKEFFNI</sequence>
<name>J8ZWU3_EDHAE</name>
<gene>
    <name evidence="1" type="ORF">EDEG_01569</name>
</gene>
<dbReference type="Proteomes" id="UP000003163">
    <property type="component" value="Unassembled WGS sequence"/>
</dbReference>
<reference evidence="2" key="2">
    <citation type="submission" date="2015-07" db="EMBL/GenBank/DDBJ databases">
        <title>Contrasting host-pathogen interactions and genome evolution in two generalist and specialist microsporidian pathogens of mosquitoes.</title>
        <authorList>
            <consortium name="The Broad Institute Genomics Platform"/>
            <consortium name="The Broad Institute Genome Sequencing Center for Infectious Disease"/>
            <person name="Cuomo C.A."/>
            <person name="Sanscrainte N.D."/>
            <person name="Goldberg J.M."/>
            <person name="Heiman D."/>
            <person name="Young S."/>
            <person name="Zeng Q."/>
            <person name="Becnel J.J."/>
            <person name="Birren B.W."/>
        </authorList>
    </citation>
    <scope>NUCLEOTIDE SEQUENCE [LARGE SCALE GENOMIC DNA]</scope>
    <source>
        <strain evidence="2">USNM 41457</strain>
    </source>
</reference>
<keyword evidence="2" id="KW-1185">Reference proteome</keyword>
<dbReference type="AlphaFoldDB" id="J8ZWU3"/>
<evidence type="ECO:0000313" key="1">
    <source>
        <dbReference type="EMBL" id="EJW04133.1"/>
    </source>
</evidence>
<accession>J8ZWU3</accession>
<proteinExistence type="predicted"/>
<dbReference type="HOGENOM" id="CLU_1865087_0_0_1"/>
<protein>
    <submittedName>
        <fullName evidence="1">Uncharacterized protein</fullName>
    </submittedName>
</protein>
<dbReference type="VEuPathDB" id="MicrosporidiaDB:EDEG_01569"/>